<evidence type="ECO:0000313" key="1">
    <source>
        <dbReference type="EMBL" id="SMC38460.1"/>
    </source>
</evidence>
<gene>
    <name evidence="1" type="ORF">SAMN06297397_0476</name>
</gene>
<name>A0AC61PI48_9FIRM</name>
<keyword evidence="2" id="KW-1185">Reference proteome</keyword>
<proteinExistence type="predicted"/>
<evidence type="ECO:0000313" key="2">
    <source>
        <dbReference type="Proteomes" id="UP000192328"/>
    </source>
</evidence>
<organism evidence="1 2">
    <name type="scientific">Aristaeella lactis</name>
    <dbReference type="NCBI Taxonomy" id="3046383"/>
    <lineage>
        <taxon>Bacteria</taxon>
        <taxon>Bacillati</taxon>
        <taxon>Bacillota</taxon>
        <taxon>Clostridia</taxon>
        <taxon>Eubacteriales</taxon>
        <taxon>Aristaeellaceae</taxon>
        <taxon>Aristaeella</taxon>
    </lineage>
</organism>
<comment type="caution">
    <text evidence="1">The sequence shown here is derived from an EMBL/GenBank/DDBJ whole genome shotgun (WGS) entry which is preliminary data.</text>
</comment>
<sequence length="378" mass="41714">MAGYQKVIRGRDSLKRLQEMTGKLGIRKPMIVGMEPLTGLLMKKNPWLLSSPVYSDFHANPDLADTEKGAAVYIRENCDGLISVGGGSSIDTAKAIKARLNAACEDDIIHSRLRGTDACPHIAVPGTAGTGSEATQIAVAYVNGIKVSLNHEMLKPDGVILDASLLDSLPLYHKKSCALDALAQGIESYWSRGANDDSRVHAYLAIIGVLDNLKNYLNGDPHAAEEMLDASYQSGKAIQITRTTAAHAMSYMLTKRMGLAHGHACMITLPTLWEMMQEKEEMQDTLRDISEKMRLGDMRMAPKLLKGILYDLEMDIPPVPDEETLDELAGSVNVERLNNHPVTMTKDEIKTAYRRAMTPLRENEKLACLDIWRYYGRG</sequence>
<reference evidence="1" key="1">
    <citation type="submission" date="2017-04" db="EMBL/GenBank/DDBJ databases">
        <authorList>
            <person name="Varghese N."/>
            <person name="Submissions S."/>
        </authorList>
    </citation>
    <scope>NUCLEOTIDE SEQUENCE</scope>
    <source>
        <strain evidence="1">WTE2008</strain>
    </source>
</reference>
<dbReference type="EMBL" id="FWXZ01000001">
    <property type="protein sequence ID" value="SMC38460.1"/>
    <property type="molecule type" value="Genomic_DNA"/>
</dbReference>
<accession>A0AC61PI48</accession>
<protein>
    <submittedName>
        <fullName evidence="1">Alcohol dehydrogenase, class IV</fullName>
    </submittedName>
</protein>
<dbReference type="Proteomes" id="UP000192328">
    <property type="component" value="Unassembled WGS sequence"/>
</dbReference>